<dbReference type="OrthoDB" id="2906425at2759"/>
<dbReference type="InterPro" id="IPR002575">
    <property type="entry name" value="Aminoglycoside_PTrfase"/>
</dbReference>
<dbReference type="InterPro" id="IPR051035">
    <property type="entry name" value="Mito_inheritance_9"/>
</dbReference>
<dbReference type="GeneID" id="43597661"/>
<dbReference type="RefSeq" id="XP_031870035.1">
    <property type="nucleotide sequence ID" value="XM_032013435.1"/>
</dbReference>
<protein>
    <recommendedName>
        <fullName evidence="1">Aminoglycoside phosphotransferase domain-containing protein</fullName>
    </recommendedName>
</protein>
<dbReference type="GO" id="GO:0005739">
    <property type="term" value="C:mitochondrion"/>
    <property type="evidence" value="ECO:0007669"/>
    <property type="project" value="TreeGrafter"/>
</dbReference>
<dbReference type="AlphaFoldDB" id="A0A370TPC3"/>
<gene>
    <name evidence="2" type="ORF">BP5553_04812</name>
</gene>
<keyword evidence="3" id="KW-1185">Reference proteome</keyword>
<evidence type="ECO:0000313" key="3">
    <source>
        <dbReference type="Proteomes" id="UP000254866"/>
    </source>
</evidence>
<dbReference type="InterPro" id="IPR011009">
    <property type="entry name" value="Kinase-like_dom_sf"/>
</dbReference>
<feature type="domain" description="Aminoglycoside phosphotransferase" evidence="1">
    <location>
        <begin position="121"/>
        <end position="152"/>
    </location>
</feature>
<accession>A0A370TPC3</accession>
<sequence>MDSGTQVVAKVPNPNAGLPHFTTASQVATMDFARNVLGNPVPNIFAWSSKAAENPVDAEYIIMEKLQGIELERVWLSMDIQGTTIEYFQAAVGYRELATVVQLPLPKSPNNALRTRNRLPLWHSDLHVGNIFVSQTEIVGLIDWQSTEVAPLYLLACQPYIIDYDGPPVVGIERPRKPEDYQQLDTDAKERANALYLEESLFSLYNSLTCKQNPRL</sequence>
<name>A0A370TPC3_9HELO</name>
<dbReference type="SUPFAM" id="SSF56112">
    <property type="entry name" value="Protein kinase-like (PK-like)"/>
    <property type="match status" value="1"/>
</dbReference>
<dbReference type="Proteomes" id="UP000254866">
    <property type="component" value="Unassembled WGS sequence"/>
</dbReference>
<dbReference type="EMBL" id="NPIC01000003">
    <property type="protein sequence ID" value="RDL37379.1"/>
    <property type="molecule type" value="Genomic_DNA"/>
</dbReference>
<reference evidence="2 3" key="1">
    <citation type="journal article" date="2018" name="IMA Fungus">
        <title>IMA Genome-F 9: Draft genome sequence of Annulohypoxylon stygium, Aspergillus mulundensis, Berkeleyomyces basicola (syn. Thielaviopsis basicola), Ceratocystis smalleyi, two Cercospora beticola strains, Coleophoma cylindrospora, Fusarium fracticaudum, Phialophora cf. hyalina, and Morchella septimelata.</title>
        <authorList>
            <person name="Wingfield B.D."/>
            <person name="Bills G.F."/>
            <person name="Dong Y."/>
            <person name="Huang W."/>
            <person name="Nel W.J."/>
            <person name="Swalarsk-Parry B.S."/>
            <person name="Vaghefi N."/>
            <person name="Wilken P.M."/>
            <person name="An Z."/>
            <person name="de Beer Z.W."/>
            <person name="De Vos L."/>
            <person name="Chen L."/>
            <person name="Duong T.A."/>
            <person name="Gao Y."/>
            <person name="Hammerbacher A."/>
            <person name="Kikkert J.R."/>
            <person name="Li Y."/>
            <person name="Li H."/>
            <person name="Li K."/>
            <person name="Li Q."/>
            <person name="Liu X."/>
            <person name="Ma X."/>
            <person name="Naidoo K."/>
            <person name="Pethybridge S.J."/>
            <person name="Sun J."/>
            <person name="Steenkamp E.T."/>
            <person name="van der Nest M.A."/>
            <person name="van Wyk S."/>
            <person name="Wingfield M.J."/>
            <person name="Xiong C."/>
            <person name="Yue Q."/>
            <person name="Zhang X."/>
        </authorList>
    </citation>
    <scope>NUCLEOTIDE SEQUENCE [LARGE SCALE GENOMIC DNA]</scope>
    <source>
        <strain evidence="2 3">BP 5553</strain>
    </source>
</reference>
<comment type="caution">
    <text evidence="2">The sequence shown here is derived from an EMBL/GenBank/DDBJ whole genome shotgun (WGS) entry which is preliminary data.</text>
</comment>
<dbReference type="PANTHER" id="PTHR36091">
    <property type="entry name" value="ALTERED INHERITANCE OF MITOCHONDRIA PROTEIN 9, MITOCHONDRIAL"/>
    <property type="match status" value="1"/>
</dbReference>
<evidence type="ECO:0000259" key="1">
    <source>
        <dbReference type="Pfam" id="PF01636"/>
    </source>
</evidence>
<dbReference type="Pfam" id="PF01636">
    <property type="entry name" value="APH"/>
    <property type="match status" value="1"/>
</dbReference>
<proteinExistence type="predicted"/>
<dbReference type="Gene3D" id="1.10.510.10">
    <property type="entry name" value="Transferase(Phosphotransferase) domain 1"/>
    <property type="match status" value="1"/>
</dbReference>
<organism evidence="2 3">
    <name type="scientific">Venustampulla echinocandica</name>
    <dbReference type="NCBI Taxonomy" id="2656787"/>
    <lineage>
        <taxon>Eukaryota</taxon>
        <taxon>Fungi</taxon>
        <taxon>Dikarya</taxon>
        <taxon>Ascomycota</taxon>
        <taxon>Pezizomycotina</taxon>
        <taxon>Leotiomycetes</taxon>
        <taxon>Helotiales</taxon>
        <taxon>Pleuroascaceae</taxon>
        <taxon>Venustampulla</taxon>
    </lineage>
</organism>
<dbReference type="PANTHER" id="PTHR36091:SF2">
    <property type="entry name" value="AMINOGLYCOSIDE PHOSPHOTRANSFERASE DOMAIN-CONTAINING PROTEIN"/>
    <property type="match status" value="1"/>
</dbReference>
<dbReference type="STRING" id="2656787.A0A370TPC3"/>
<evidence type="ECO:0000313" key="2">
    <source>
        <dbReference type="EMBL" id="RDL37379.1"/>
    </source>
</evidence>